<comment type="caution">
    <text evidence="3">The sequence shown here is derived from an EMBL/GenBank/DDBJ whole genome shotgun (WGS) entry which is preliminary data.</text>
</comment>
<proteinExistence type="inferred from homology"/>
<dbReference type="AlphaFoldDB" id="A0A928Z854"/>
<dbReference type="GO" id="GO:0071949">
    <property type="term" value="F:FAD binding"/>
    <property type="evidence" value="ECO:0007669"/>
    <property type="project" value="InterPro"/>
</dbReference>
<dbReference type="SUPFAM" id="SSF51905">
    <property type="entry name" value="FAD/NAD(P)-binding domain"/>
    <property type="match status" value="1"/>
</dbReference>
<dbReference type="InterPro" id="IPR002938">
    <property type="entry name" value="FAD-bd"/>
</dbReference>
<dbReference type="PANTHER" id="PTHR43747">
    <property type="entry name" value="FAD-BINDING PROTEIN"/>
    <property type="match status" value="1"/>
</dbReference>
<dbReference type="Proteomes" id="UP000621799">
    <property type="component" value="Unassembled WGS sequence"/>
</dbReference>
<dbReference type="PRINTS" id="PR00420">
    <property type="entry name" value="RNGMNOXGNASE"/>
</dbReference>
<reference evidence="3" key="1">
    <citation type="submission" date="2020-10" db="EMBL/GenBank/DDBJ databases">
        <authorList>
            <person name="Castelo-Branco R."/>
            <person name="Eusebio N."/>
            <person name="Adriana R."/>
            <person name="Vieira A."/>
            <person name="Brugerolle De Fraissinette N."/>
            <person name="Rezende De Castro R."/>
            <person name="Schneider M.P."/>
            <person name="Vasconcelos V."/>
            <person name="Leao P.N."/>
        </authorList>
    </citation>
    <scope>NUCLEOTIDE SEQUENCE</scope>
    <source>
        <strain evidence="3">LEGE 11467</strain>
    </source>
</reference>
<accession>A0A928Z854</accession>
<dbReference type="Pfam" id="PF01494">
    <property type="entry name" value="FAD_binding_3"/>
    <property type="match status" value="1"/>
</dbReference>
<dbReference type="InterPro" id="IPR036188">
    <property type="entry name" value="FAD/NAD-bd_sf"/>
</dbReference>
<evidence type="ECO:0000259" key="2">
    <source>
        <dbReference type="Pfam" id="PF01494"/>
    </source>
</evidence>
<name>A0A928Z854_9CYAN</name>
<comment type="similarity">
    <text evidence="1">Belongs to the flavin-dependent halogenase family. Bacterial tryptophan halogenase subfamily.</text>
</comment>
<sequence>MKIPNECDIVVIGGGPAGSLAATFLSQNGYHVVLLEKAKHPRPHVGESLIPHFWKYCDSAGVSDKIAAEGFLGKAGGTIFWNDKVQQFSFLEFGYTRPALHVERDRFDQIILENAREKGAQIFEEVAVLDVKFSDDVGGKQTVNYRFLPDKTLGTINCQFVVDASGQNSVVAKQLGCRVFDESFRFMSMWGYFKNSKYMGCDGKAHPRDDLSKVPMTTLICSIPGTGDWGWSWHIPLRERTSVGLIFPHEFIKAAKRSGESSKSFFLRQCYDHKILSQMLETAQYCEGSFGKIQDYSYRSTQIAGSGFFLIGDAAGFVDPIFSVGMTFGMYSASLVAWAIDRCLKKPQSCIQTQALFSHQLQGRLEVSRSLALPHYLSESQASELAKKAIQFESGVEQELMSFVSTILARGDNFKDLIAVEKQEQSDNLTVIR</sequence>
<dbReference type="PANTHER" id="PTHR43747:SF1">
    <property type="entry name" value="SLR1998 PROTEIN"/>
    <property type="match status" value="1"/>
</dbReference>
<protein>
    <submittedName>
        <fullName evidence="3">Tryptophan 7-halogenase</fullName>
    </submittedName>
</protein>
<evidence type="ECO:0000313" key="3">
    <source>
        <dbReference type="EMBL" id="MBE9039476.1"/>
    </source>
</evidence>
<dbReference type="Gene3D" id="3.50.50.60">
    <property type="entry name" value="FAD/NAD(P)-binding domain"/>
    <property type="match status" value="1"/>
</dbReference>
<dbReference type="EMBL" id="JADEXN010000012">
    <property type="protein sequence ID" value="MBE9039476.1"/>
    <property type="molecule type" value="Genomic_DNA"/>
</dbReference>
<feature type="domain" description="FAD-binding" evidence="2">
    <location>
        <begin position="6"/>
        <end position="345"/>
    </location>
</feature>
<dbReference type="RefSeq" id="WP_264319738.1">
    <property type="nucleotide sequence ID" value="NZ_JADEXN010000012.1"/>
</dbReference>
<organism evidence="3 4">
    <name type="scientific">Zarconia navalis LEGE 11467</name>
    <dbReference type="NCBI Taxonomy" id="1828826"/>
    <lineage>
        <taxon>Bacteria</taxon>
        <taxon>Bacillati</taxon>
        <taxon>Cyanobacteriota</taxon>
        <taxon>Cyanophyceae</taxon>
        <taxon>Oscillatoriophycideae</taxon>
        <taxon>Oscillatoriales</taxon>
        <taxon>Oscillatoriales incertae sedis</taxon>
        <taxon>Zarconia</taxon>
        <taxon>Zarconia navalis</taxon>
    </lineage>
</organism>
<dbReference type="InterPro" id="IPR050816">
    <property type="entry name" value="Flavin-dep_Halogenase_NPB"/>
</dbReference>
<evidence type="ECO:0000313" key="4">
    <source>
        <dbReference type="Proteomes" id="UP000621799"/>
    </source>
</evidence>
<gene>
    <name evidence="3" type="ORF">IQ235_01535</name>
</gene>
<evidence type="ECO:0000256" key="1">
    <source>
        <dbReference type="ARBA" id="ARBA00038396"/>
    </source>
</evidence>
<keyword evidence="4" id="KW-1185">Reference proteome</keyword>